<evidence type="ECO:0000313" key="1">
    <source>
        <dbReference type="EMBL" id="QBK85410.1"/>
    </source>
</evidence>
<name>A0A481YR01_9VIRU</name>
<dbReference type="SUPFAM" id="SSF52309">
    <property type="entry name" value="N-(deoxy)ribosyltransferase-like"/>
    <property type="match status" value="1"/>
</dbReference>
<protein>
    <recommendedName>
        <fullName evidence="2">Nucleoside 2-deoxyribosyltransferase</fullName>
    </recommendedName>
</protein>
<dbReference type="Gene3D" id="3.40.50.450">
    <property type="match status" value="1"/>
</dbReference>
<accession>A0A481YR01</accession>
<sequence length="150" mass="17250">MKLYVSGQWFKKPQIQQIIEKVKKMGHSITRDWTLIEMGNTSNPAVGKYARLNANAIKNADILLVIMTDTEYPYRGTFTELGVALGCGTQICIVCPFTEGYCRTNCYFNHPDIRHFETVDEVLETIEILEESRKAQELHGQMKLLKIYRS</sequence>
<evidence type="ECO:0008006" key="2">
    <source>
        <dbReference type="Google" id="ProtNLM"/>
    </source>
</evidence>
<organism evidence="1">
    <name type="scientific">Iridovirus LCIVAC01</name>
    <dbReference type="NCBI Taxonomy" id="2506607"/>
    <lineage>
        <taxon>Viruses</taxon>
        <taxon>Varidnaviria</taxon>
        <taxon>Bamfordvirae</taxon>
        <taxon>Nucleocytoviricota</taxon>
        <taxon>Megaviricetes</taxon>
        <taxon>Pimascovirales</taxon>
        <taxon>Pimascovirales incertae sedis</taxon>
        <taxon>Iridoviridae</taxon>
    </lineage>
</organism>
<dbReference type="EMBL" id="MK500326">
    <property type="protein sequence ID" value="QBK85410.1"/>
    <property type="molecule type" value="Genomic_DNA"/>
</dbReference>
<gene>
    <name evidence="1" type="ORF">LCIVAC01_02190</name>
</gene>
<reference evidence="1" key="1">
    <citation type="journal article" date="2019" name="MBio">
        <title>Virus Genomes from Deep Sea Sediments Expand the Ocean Megavirome and Support Independent Origins of Viral Gigantism.</title>
        <authorList>
            <person name="Backstrom D."/>
            <person name="Yutin N."/>
            <person name="Jorgensen S.L."/>
            <person name="Dharamshi J."/>
            <person name="Homa F."/>
            <person name="Zaremba-Niedwiedzka K."/>
            <person name="Spang A."/>
            <person name="Wolf Y.I."/>
            <person name="Koonin E.V."/>
            <person name="Ettema T.J."/>
        </authorList>
    </citation>
    <scope>NUCLEOTIDE SEQUENCE</scope>
</reference>
<proteinExistence type="predicted"/>
<dbReference type="Pfam" id="PF05014">
    <property type="entry name" value="Nuc_deoxyrib_tr"/>
    <property type="match status" value="1"/>
</dbReference>
<dbReference type="InterPro" id="IPR007710">
    <property type="entry name" value="Nucleoside_deoxyribTrfase"/>
</dbReference>